<dbReference type="PROSITE" id="PS00671">
    <property type="entry name" value="D_2_HYDROXYACID_DH_3"/>
    <property type="match status" value="1"/>
</dbReference>
<dbReference type="SUPFAM" id="SSF52283">
    <property type="entry name" value="Formate/glycerate dehydrogenase catalytic domain-like"/>
    <property type="match status" value="1"/>
</dbReference>
<dbReference type="AlphaFoldDB" id="A0A2W4M0U3"/>
<evidence type="ECO:0000256" key="2">
    <source>
        <dbReference type="ARBA" id="ARBA00023002"/>
    </source>
</evidence>
<dbReference type="InterPro" id="IPR006139">
    <property type="entry name" value="D-isomer_2_OHA_DH_cat_dom"/>
</dbReference>
<dbReference type="GO" id="GO:0030267">
    <property type="term" value="F:glyoxylate reductase (NADPH) activity"/>
    <property type="evidence" value="ECO:0007669"/>
    <property type="project" value="TreeGrafter"/>
</dbReference>
<evidence type="ECO:0000256" key="3">
    <source>
        <dbReference type="RuleBase" id="RU003719"/>
    </source>
</evidence>
<evidence type="ECO:0000256" key="1">
    <source>
        <dbReference type="ARBA" id="ARBA00005854"/>
    </source>
</evidence>
<comment type="caution">
    <text evidence="7">The sequence shown here is derived from an EMBL/GenBank/DDBJ whole genome shotgun (WGS) entry which is preliminary data.</text>
</comment>
<dbReference type="CDD" id="cd05299">
    <property type="entry name" value="CtBP_dh"/>
    <property type="match status" value="1"/>
</dbReference>
<sequence length="317" mass="33749">MTKIVVTDHKFHGTEHEEALARRFAADFSVHQCTTEDETEAAVAGANVVFVNFAPITARVLRAMAPGATVIRYGVGYDNVDVAAARDLGVSVANVPDYGSDTVADHTVALLLALLRKLPAYDRRVRQDGWCAPGDLGPLPGLSETTVGLVGIGRIGMAVHQRLRAFGCTVLAYDPYARTDVGTGDGPRLTDLPDLLSASHAISLHAPLTSETKHILDADAFGRMRRGAIVVNTSRGGLIDHDALADAIESGRIAAAGLDVVDPEPLPHESRLRAFPQVLLTPHVAFYSDSSLDNLQRLAAEEGARALAGEPLRCRVV</sequence>
<dbReference type="Pfam" id="PF02826">
    <property type="entry name" value="2-Hacid_dh_C"/>
    <property type="match status" value="1"/>
</dbReference>
<dbReference type="SUPFAM" id="SSF51735">
    <property type="entry name" value="NAD(P)-binding Rossmann-fold domains"/>
    <property type="match status" value="1"/>
</dbReference>
<reference evidence="6" key="4">
    <citation type="submission" date="2023-08" db="EMBL/GenBank/DDBJ databases">
        <authorList>
            <person name="Guima S.E.S."/>
            <person name="Martins L.F."/>
            <person name="Silva A.M."/>
            <person name="Setubal J.C."/>
        </authorList>
    </citation>
    <scope>NUCLEOTIDE SEQUENCE</scope>
    <source>
        <strain evidence="6">ZC4RG45</strain>
    </source>
</reference>
<evidence type="ECO:0000313" key="8">
    <source>
        <dbReference type="Proteomes" id="UP000249324"/>
    </source>
</evidence>
<dbReference type="GO" id="GO:0005829">
    <property type="term" value="C:cytosol"/>
    <property type="evidence" value="ECO:0007669"/>
    <property type="project" value="TreeGrafter"/>
</dbReference>
<feature type="domain" description="D-isomer specific 2-hydroxyacid dehydrogenase NAD-binding" evidence="5">
    <location>
        <begin position="108"/>
        <end position="285"/>
    </location>
</feature>
<reference evidence="6" key="1">
    <citation type="submission" date="2018-05" db="EMBL/GenBank/DDBJ databases">
        <authorList>
            <person name="Moura L."/>
            <person name="Setubal J.C."/>
        </authorList>
    </citation>
    <scope>NUCLEOTIDE SEQUENCE</scope>
    <source>
        <strain evidence="6">ZC4RG45</strain>
    </source>
</reference>
<dbReference type="InterPro" id="IPR050223">
    <property type="entry name" value="D-isomer_2-hydroxyacid_DH"/>
</dbReference>
<evidence type="ECO:0000259" key="4">
    <source>
        <dbReference type="Pfam" id="PF00389"/>
    </source>
</evidence>
<dbReference type="GO" id="GO:0051287">
    <property type="term" value="F:NAD binding"/>
    <property type="evidence" value="ECO:0007669"/>
    <property type="project" value="InterPro"/>
</dbReference>
<dbReference type="InterPro" id="IPR043322">
    <property type="entry name" value="CtBP"/>
</dbReference>
<dbReference type="Proteomes" id="UP000249324">
    <property type="component" value="Unassembled WGS sequence"/>
</dbReference>
<evidence type="ECO:0000313" key="6">
    <source>
        <dbReference type="EMBL" id="MFO7192607.1"/>
    </source>
</evidence>
<dbReference type="EMBL" id="QGUI02000113">
    <property type="protein sequence ID" value="MFO7192607.1"/>
    <property type="molecule type" value="Genomic_DNA"/>
</dbReference>
<comment type="similarity">
    <text evidence="1 3">Belongs to the D-isomer specific 2-hydroxyacid dehydrogenase family.</text>
</comment>
<gene>
    <name evidence="7" type="ORF">DIU77_00530</name>
    <name evidence="6" type="ORF">DIU77_010245</name>
</gene>
<feature type="domain" description="D-isomer specific 2-hydroxyacid dehydrogenase catalytic" evidence="4">
    <location>
        <begin position="16"/>
        <end position="316"/>
    </location>
</feature>
<reference evidence="7" key="2">
    <citation type="submission" date="2018-05" db="EMBL/GenBank/DDBJ databases">
        <authorList>
            <person name="Lanie J.A."/>
            <person name="Ng W.-L."/>
            <person name="Kazmierczak K.M."/>
            <person name="Andrzejewski T.M."/>
            <person name="Davidsen T.M."/>
            <person name="Wayne K.J."/>
            <person name="Tettelin H."/>
            <person name="Glass J.I."/>
            <person name="Rusch D."/>
            <person name="Podicherti R."/>
            <person name="Tsui H.-C.T."/>
            <person name="Winkler M.E."/>
        </authorList>
    </citation>
    <scope>NUCLEOTIDE SEQUENCE</scope>
    <source>
        <strain evidence="7">ZC4RG45</strain>
    </source>
</reference>
<reference evidence="6 8" key="3">
    <citation type="journal article" date="2021" name="BMC Genomics">
        <title>Genome-resolved metagenome and metatranscriptome analyses of thermophilic composting reveal key bacterial players and their metabolic interactions.</title>
        <authorList>
            <person name="Braga L.P.P."/>
            <person name="Pereira R.V."/>
            <person name="Martins L.F."/>
            <person name="Moura L.M.S."/>
            <person name="Sanchez F.B."/>
            <person name="Patane J.S.L."/>
            <person name="da Silva A.M."/>
            <person name="Setubal J.C."/>
        </authorList>
    </citation>
    <scope>NUCLEOTIDE SEQUENCE [LARGE SCALE GENOMIC DNA]</scope>
    <source>
        <strain evidence="6">ZC4RG45</strain>
    </source>
</reference>
<dbReference type="Gene3D" id="3.40.50.720">
    <property type="entry name" value="NAD(P)-binding Rossmann-like Domain"/>
    <property type="match status" value="2"/>
</dbReference>
<dbReference type="InterPro" id="IPR006140">
    <property type="entry name" value="D-isomer_DH_NAD-bd"/>
</dbReference>
<dbReference type="PROSITE" id="PS00670">
    <property type="entry name" value="D_2_HYDROXYACID_DH_2"/>
    <property type="match status" value="1"/>
</dbReference>
<dbReference type="EMBL" id="QGUI01000010">
    <property type="protein sequence ID" value="PZN01487.1"/>
    <property type="molecule type" value="Genomic_DNA"/>
</dbReference>
<protein>
    <submittedName>
        <fullName evidence="7">C-terminal binding protein</fullName>
    </submittedName>
</protein>
<organism evidence="7">
    <name type="scientific">Thermocrispum agreste</name>
    <dbReference type="NCBI Taxonomy" id="37925"/>
    <lineage>
        <taxon>Bacteria</taxon>
        <taxon>Bacillati</taxon>
        <taxon>Actinomycetota</taxon>
        <taxon>Actinomycetes</taxon>
        <taxon>Pseudonocardiales</taxon>
        <taxon>Pseudonocardiaceae</taxon>
        <taxon>Thermocrispum</taxon>
    </lineage>
</organism>
<dbReference type="PANTHER" id="PTHR10996:SF283">
    <property type="entry name" value="GLYOXYLATE_HYDROXYPYRUVATE REDUCTASE B"/>
    <property type="match status" value="1"/>
</dbReference>
<proteinExistence type="inferred from homology"/>
<keyword evidence="2 3" id="KW-0560">Oxidoreductase</keyword>
<name>A0A2W4M0U3_9PSEU</name>
<dbReference type="InterPro" id="IPR029753">
    <property type="entry name" value="D-isomer_DH_CS"/>
</dbReference>
<evidence type="ECO:0000259" key="5">
    <source>
        <dbReference type="Pfam" id="PF02826"/>
    </source>
</evidence>
<dbReference type="InterPro" id="IPR036291">
    <property type="entry name" value="NAD(P)-bd_dom_sf"/>
</dbReference>
<dbReference type="GO" id="GO:0003714">
    <property type="term" value="F:transcription corepressor activity"/>
    <property type="evidence" value="ECO:0007669"/>
    <property type="project" value="InterPro"/>
</dbReference>
<dbReference type="STRING" id="1111738.GCA_000427905_03341"/>
<dbReference type="GO" id="GO:0016618">
    <property type="term" value="F:hydroxypyruvate reductase [NAD(P)H] activity"/>
    <property type="evidence" value="ECO:0007669"/>
    <property type="project" value="TreeGrafter"/>
</dbReference>
<dbReference type="PANTHER" id="PTHR10996">
    <property type="entry name" value="2-HYDROXYACID DEHYDROGENASE-RELATED"/>
    <property type="match status" value="1"/>
</dbReference>
<accession>A0A2W4M0U3</accession>
<dbReference type="Pfam" id="PF00389">
    <property type="entry name" value="2-Hacid_dh"/>
    <property type="match status" value="1"/>
</dbReference>
<evidence type="ECO:0000313" key="7">
    <source>
        <dbReference type="EMBL" id="PZN01487.1"/>
    </source>
</evidence>